<dbReference type="GO" id="GO:0003676">
    <property type="term" value="F:nucleic acid binding"/>
    <property type="evidence" value="ECO:0007669"/>
    <property type="project" value="InterPro"/>
</dbReference>
<name>A0A1R3K3Q3_COCAP</name>
<dbReference type="InterPro" id="IPR036397">
    <property type="entry name" value="RNaseH_sf"/>
</dbReference>
<dbReference type="Gene3D" id="3.30.420.10">
    <property type="entry name" value="Ribonuclease H-like superfamily/Ribonuclease H"/>
    <property type="match status" value="1"/>
</dbReference>
<dbReference type="PANTHER" id="PTHR47723">
    <property type="entry name" value="OS05G0353850 PROTEIN"/>
    <property type="match status" value="1"/>
</dbReference>
<proteinExistence type="predicted"/>
<dbReference type="Gramene" id="OMP01714">
    <property type="protein sequence ID" value="OMP01714"/>
    <property type="gene ID" value="CCACVL1_03019"/>
</dbReference>
<dbReference type="InterPro" id="IPR002156">
    <property type="entry name" value="RNaseH_domain"/>
</dbReference>
<dbReference type="InterPro" id="IPR053151">
    <property type="entry name" value="RNase_H-like"/>
</dbReference>
<dbReference type="OrthoDB" id="1306280at2759"/>
<dbReference type="PANTHER" id="PTHR47723:SF13">
    <property type="entry name" value="PUTATIVE-RELATED"/>
    <property type="match status" value="1"/>
</dbReference>
<sequence length="124" mass="13767">MVQWCKPPSCWFILNTDGSRCHADNHATAKGCALLVVEMDVAVVVHFLRNSMLSSHPCYTLVRDCLEIIEGGWIIEIRHVYREGNRCADCLAMLAHDAANGLSICPEPPDELLTLISICPELAF</sequence>
<keyword evidence="3" id="KW-1185">Reference proteome</keyword>
<dbReference type="AlphaFoldDB" id="A0A1R3K3Q3"/>
<dbReference type="EMBL" id="AWWV01006358">
    <property type="protein sequence ID" value="OMP01714.1"/>
    <property type="molecule type" value="Genomic_DNA"/>
</dbReference>
<dbReference type="OMA" id="SICPEPP"/>
<comment type="caution">
    <text evidence="2">The sequence shown here is derived from an EMBL/GenBank/DDBJ whole genome shotgun (WGS) entry which is preliminary data.</text>
</comment>
<accession>A0A1R3K3Q3</accession>
<evidence type="ECO:0000313" key="2">
    <source>
        <dbReference type="EMBL" id="OMP01714.1"/>
    </source>
</evidence>
<dbReference type="InterPro" id="IPR012337">
    <property type="entry name" value="RNaseH-like_sf"/>
</dbReference>
<evidence type="ECO:0000313" key="3">
    <source>
        <dbReference type="Proteomes" id="UP000188268"/>
    </source>
</evidence>
<reference evidence="2 3" key="1">
    <citation type="submission" date="2013-09" db="EMBL/GenBank/DDBJ databases">
        <title>Corchorus capsularis genome sequencing.</title>
        <authorList>
            <person name="Alam M."/>
            <person name="Haque M.S."/>
            <person name="Islam M.S."/>
            <person name="Emdad E.M."/>
            <person name="Islam M.M."/>
            <person name="Ahmed B."/>
            <person name="Halim A."/>
            <person name="Hossen Q.M.M."/>
            <person name="Hossain M.Z."/>
            <person name="Ahmed R."/>
            <person name="Khan M.M."/>
            <person name="Islam R."/>
            <person name="Rashid M.M."/>
            <person name="Khan S.A."/>
            <person name="Rahman M.S."/>
            <person name="Alam M."/>
        </authorList>
    </citation>
    <scope>NUCLEOTIDE SEQUENCE [LARGE SCALE GENOMIC DNA]</scope>
    <source>
        <strain evidence="3">cv. CVL-1</strain>
        <tissue evidence="2">Whole seedling</tissue>
    </source>
</reference>
<feature type="domain" description="RNase H type-1" evidence="1">
    <location>
        <begin position="25"/>
        <end position="93"/>
    </location>
</feature>
<evidence type="ECO:0000259" key="1">
    <source>
        <dbReference type="Pfam" id="PF13456"/>
    </source>
</evidence>
<gene>
    <name evidence="2" type="ORF">CCACVL1_03019</name>
</gene>
<protein>
    <recommendedName>
        <fullName evidence="1">RNase H type-1 domain-containing protein</fullName>
    </recommendedName>
</protein>
<dbReference type="GO" id="GO:0004523">
    <property type="term" value="F:RNA-DNA hybrid ribonuclease activity"/>
    <property type="evidence" value="ECO:0007669"/>
    <property type="project" value="InterPro"/>
</dbReference>
<dbReference type="SUPFAM" id="SSF53098">
    <property type="entry name" value="Ribonuclease H-like"/>
    <property type="match status" value="1"/>
</dbReference>
<organism evidence="2 3">
    <name type="scientific">Corchorus capsularis</name>
    <name type="common">Jute</name>
    <dbReference type="NCBI Taxonomy" id="210143"/>
    <lineage>
        <taxon>Eukaryota</taxon>
        <taxon>Viridiplantae</taxon>
        <taxon>Streptophyta</taxon>
        <taxon>Embryophyta</taxon>
        <taxon>Tracheophyta</taxon>
        <taxon>Spermatophyta</taxon>
        <taxon>Magnoliopsida</taxon>
        <taxon>eudicotyledons</taxon>
        <taxon>Gunneridae</taxon>
        <taxon>Pentapetalae</taxon>
        <taxon>rosids</taxon>
        <taxon>malvids</taxon>
        <taxon>Malvales</taxon>
        <taxon>Malvaceae</taxon>
        <taxon>Grewioideae</taxon>
        <taxon>Apeibeae</taxon>
        <taxon>Corchorus</taxon>
    </lineage>
</organism>
<dbReference type="Proteomes" id="UP000188268">
    <property type="component" value="Unassembled WGS sequence"/>
</dbReference>
<dbReference type="Pfam" id="PF13456">
    <property type="entry name" value="RVT_3"/>
    <property type="match status" value="1"/>
</dbReference>